<name>A0A9P4I4Z0_9PEZI</name>
<dbReference type="InterPro" id="IPR036812">
    <property type="entry name" value="NAD(P)_OxRdtase_dom_sf"/>
</dbReference>
<dbReference type="AlphaFoldDB" id="A0A9P4I4Z0"/>
<evidence type="ECO:0000313" key="3">
    <source>
        <dbReference type="EMBL" id="KAF2093023.1"/>
    </source>
</evidence>
<dbReference type="InterPro" id="IPR023210">
    <property type="entry name" value="NADP_OxRdtase_dom"/>
</dbReference>
<dbReference type="GO" id="GO:0016491">
    <property type="term" value="F:oxidoreductase activity"/>
    <property type="evidence" value="ECO:0007669"/>
    <property type="project" value="UniProtKB-KW"/>
</dbReference>
<evidence type="ECO:0000256" key="1">
    <source>
        <dbReference type="ARBA" id="ARBA00023002"/>
    </source>
</evidence>
<dbReference type="InterPro" id="IPR050791">
    <property type="entry name" value="Aldo-Keto_reductase"/>
</dbReference>
<protein>
    <submittedName>
        <fullName evidence="3">Aldo/keto reductase</fullName>
    </submittedName>
</protein>
<evidence type="ECO:0000259" key="2">
    <source>
        <dbReference type="Pfam" id="PF00248"/>
    </source>
</evidence>
<accession>A0A9P4I4Z0</accession>
<organism evidence="3 4">
    <name type="scientific">Rhizodiscina lignyota</name>
    <dbReference type="NCBI Taxonomy" id="1504668"/>
    <lineage>
        <taxon>Eukaryota</taxon>
        <taxon>Fungi</taxon>
        <taxon>Dikarya</taxon>
        <taxon>Ascomycota</taxon>
        <taxon>Pezizomycotina</taxon>
        <taxon>Dothideomycetes</taxon>
        <taxon>Pleosporomycetidae</taxon>
        <taxon>Aulographales</taxon>
        <taxon>Rhizodiscinaceae</taxon>
        <taxon>Rhizodiscina</taxon>
    </lineage>
</organism>
<dbReference type="PANTHER" id="PTHR43625:SF78">
    <property type="entry name" value="PYRIDOXAL REDUCTASE-RELATED"/>
    <property type="match status" value="1"/>
</dbReference>
<dbReference type="OrthoDB" id="37537at2759"/>
<dbReference type="Gene3D" id="3.20.20.100">
    <property type="entry name" value="NADP-dependent oxidoreductase domain"/>
    <property type="match status" value="1"/>
</dbReference>
<reference evidence="3" key="1">
    <citation type="journal article" date="2020" name="Stud. Mycol.">
        <title>101 Dothideomycetes genomes: a test case for predicting lifestyles and emergence of pathogens.</title>
        <authorList>
            <person name="Haridas S."/>
            <person name="Albert R."/>
            <person name="Binder M."/>
            <person name="Bloem J."/>
            <person name="Labutti K."/>
            <person name="Salamov A."/>
            <person name="Andreopoulos B."/>
            <person name="Baker S."/>
            <person name="Barry K."/>
            <person name="Bills G."/>
            <person name="Bluhm B."/>
            <person name="Cannon C."/>
            <person name="Castanera R."/>
            <person name="Culley D."/>
            <person name="Daum C."/>
            <person name="Ezra D."/>
            <person name="Gonzalez J."/>
            <person name="Henrissat B."/>
            <person name="Kuo A."/>
            <person name="Liang C."/>
            <person name="Lipzen A."/>
            <person name="Lutzoni F."/>
            <person name="Magnuson J."/>
            <person name="Mondo S."/>
            <person name="Nolan M."/>
            <person name="Ohm R."/>
            <person name="Pangilinan J."/>
            <person name="Park H.-J."/>
            <person name="Ramirez L."/>
            <person name="Alfaro M."/>
            <person name="Sun H."/>
            <person name="Tritt A."/>
            <person name="Yoshinaga Y."/>
            <person name="Zwiers L.-H."/>
            <person name="Turgeon B."/>
            <person name="Goodwin S."/>
            <person name="Spatafora J."/>
            <person name="Crous P."/>
            <person name="Grigoriev I."/>
        </authorList>
    </citation>
    <scope>NUCLEOTIDE SEQUENCE</scope>
    <source>
        <strain evidence="3">CBS 133067</strain>
    </source>
</reference>
<dbReference type="Proteomes" id="UP000799772">
    <property type="component" value="Unassembled WGS sequence"/>
</dbReference>
<feature type="domain" description="NADP-dependent oxidoreductase" evidence="2">
    <location>
        <begin position="12"/>
        <end position="308"/>
    </location>
</feature>
<dbReference type="EMBL" id="ML978140">
    <property type="protein sequence ID" value="KAF2093023.1"/>
    <property type="molecule type" value="Genomic_DNA"/>
</dbReference>
<proteinExistence type="predicted"/>
<gene>
    <name evidence="3" type="ORF">NA57DRAFT_49227</name>
</gene>
<keyword evidence="4" id="KW-1185">Reference proteome</keyword>
<dbReference type="PANTHER" id="PTHR43625">
    <property type="entry name" value="AFLATOXIN B1 ALDEHYDE REDUCTASE"/>
    <property type="match status" value="1"/>
</dbReference>
<comment type="caution">
    <text evidence="3">The sequence shown here is derived from an EMBL/GenBank/DDBJ whole genome shotgun (WGS) entry which is preliminary data.</text>
</comment>
<evidence type="ECO:0000313" key="4">
    <source>
        <dbReference type="Proteomes" id="UP000799772"/>
    </source>
</evidence>
<dbReference type="Pfam" id="PF00248">
    <property type="entry name" value="Aldo_ket_red"/>
    <property type="match status" value="1"/>
</dbReference>
<dbReference type="SUPFAM" id="SSF51430">
    <property type="entry name" value="NAD(P)-linked oxidoreductase"/>
    <property type="match status" value="1"/>
</dbReference>
<dbReference type="CDD" id="cd19077">
    <property type="entry name" value="AKR_AKR8A1-2"/>
    <property type="match status" value="1"/>
</dbReference>
<keyword evidence="1" id="KW-0560">Oxidoreductase</keyword>
<dbReference type="GO" id="GO:0005737">
    <property type="term" value="C:cytoplasm"/>
    <property type="evidence" value="ECO:0007669"/>
    <property type="project" value="TreeGrafter"/>
</dbReference>
<sequence length="329" mass="36200">MVKVNDQEIGAVGYGLMGFTWRPDPTPFEVAFPAMRKSLELGANAWNGGEFYGTPDNNSMHLLNAYFTKYPEDAEKVQLCIKGASVYGRMQPDGSPQNVRRSIDECLKLLDGKKKIDLFECARVDHNTPYEQSLNTIAEYVKAGKVGGISLSEVSAATIRKAAKLHKIAAVEVEFSLMATDIMENGIAEACHEHNIPIFAYSPLCRGFLTSGWKKPEDVRPERLRIFPRFTGDAFYQNVKLRDEVERIAHDKAATIPQVALGWILAVSGKNGLPVIIPIPGATTAERVEENMKPAQLTDGDIKAINAILSKVTVAGTRYPEFGMSHTNG</sequence>